<keyword evidence="6 7" id="KW-0472">Membrane</keyword>
<evidence type="ECO:0000256" key="4">
    <source>
        <dbReference type="ARBA" id="ARBA00022970"/>
    </source>
</evidence>
<evidence type="ECO:0000256" key="7">
    <source>
        <dbReference type="SAM" id="Phobius"/>
    </source>
</evidence>
<dbReference type="EMBL" id="JAKPBZ010000113">
    <property type="protein sequence ID" value="MCL2893935.1"/>
    <property type="molecule type" value="Genomic_DNA"/>
</dbReference>
<dbReference type="Proteomes" id="UP001203069">
    <property type="component" value="Unassembled WGS sequence"/>
</dbReference>
<dbReference type="RefSeq" id="WP_249245260.1">
    <property type="nucleotide sequence ID" value="NZ_JAKPBZ010000113.1"/>
</dbReference>
<proteinExistence type="predicted"/>
<evidence type="ECO:0000256" key="6">
    <source>
        <dbReference type="ARBA" id="ARBA00023136"/>
    </source>
</evidence>
<dbReference type="PANTHER" id="PTHR30086">
    <property type="entry name" value="ARGININE EXPORTER PROTEIN ARGO"/>
    <property type="match status" value="1"/>
</dbReference>
<comment type="subcellular location">
    <subcellularLocation>
        <location evidence="1">Cell membrane</location>
        <topology evidence="1">Multi-pass membrane protein</topology>
    </subcellularLocation>
</comment>
<keyword evidence="2" id="KW-1003">Cell membrane</keyword>
<evidence type="ECO:0000256" key="2">
    <source>
        <dbReference type="ARBA" id="ARBA00022475"/>
    </source>
</evidence>
<evidence type="ECO:0000313" key="8">
    <source>
        <dbReference type="EMBL" id="MCL2893935.1"/>
    </source>
</evidence>
<reference evidence="8 9" key="1">
    <citation type="submission" date="2022-02" db="EMBL/GenBank/DDBJ databases">
        <title>Description of Brenneria tiliae sp. nov. isolated from symptomatic Tilia x moltkei and Tilia x europaea trees in the UK.</title>
        <authorList>
            <person name="Kile H."/>
        </authorList>
    </citation>
    <scope>NUCLEOTIDE SEQUENCE [LARGE SCALE GENOMIC DNA]</scope>
    <source>
        <strain evidence="8 9">MC1SB4.1</strain>
    </source>
</reference>
<accession>A0ABT0MVQ9</accession>
<dbReference type="InterPro" id="IPR001123">
    <property type="entry name" value="LeuE-type"/>
</dbReference>
<comment type="caution">
    <text evidence="8">The sequence shown here is derived from an EMBL/GenBank/DDBJ whole genome shotgun (WGS) entry which is preliminary data.</text>
</comment>
<evidence type="ECO:0000256" key="1">
    <source>
        <dbReference type="ARBA" id="ARBA00004651"/>
    </source>
</evidence>
<dbReference type="Pfam" id="PF01810">
    <property type="entry name" value="LysE"/>
    <property type="match status" value="1"/>
</dbReference>
<sequence>MESTFFSIIAIAGTLLVGAINPGESFLLVARTTVATSRMNGIATALSMGTGSLIFALAAIFGLQAVIKAMPDFYLFIKAFGGFYLLYLAYKFSIKKNSETINNHLIEKQTLSQSYIQGLIIQLSNPNTALVFASVFSVFLNNNMPRKMYFILPTIAFFIDATWYIFVAVVLSYYGPRNIYLKYKRLFDNIAGVLMLSLGLKTLYTAFIQL</sequence>
<keyword evidence="4" id="KW-0029">Amino-acid transport</keyword>
<evidence type="ECO:0000313" key="9">
    <source>
        <dbReference type="Proteomes" id="UP001203069"/>
    </source>
</evidence>
<organism evidence="8 9">
    <name type="scientific">Brenneria tiliae</name>
    <dbReference type="NCBI Taxonomy" id="2914984"/>
    <lineage>
        <taxon>Bacteria</taxon>
        <taxon>Pseudomonadati</taxon>
        <taxon>Pseudomonadota</taxon>
        <taxon>Gammaproteobacteria</taxon>
        <taxon>Enterobacterales</taxon>
        <taxon>Pectobacteriaceae</taxon>
        <taxon>Brenneria</taxon>
    </lineage>
</organism>
<evidence type="ECO:0000256" key="3">
    <source>
        <dbReference type="ARBA" id="ARBA00022692"/>
    </source>
</evidence>
<gene>
    <name evidence="8" type="ORF">MFP26_14695</name>
</gene>
<keyword evidence="4" id="KW-0813">Transport</keyword>
<name>A0ABT0MVQ9_9GAMM</name>
<feature type="transmembrane region" description="Helical" evidence="7">
    <location>
        <begin position="73"/>
        <end position="94"/>
    </location>
</feature>
<keyword evidence="5 7" id="KW-1133">Transmembrane helix</keyword>
<keyword evidence="9" id="KW-1185">Reference proteome</keyword>
<keyword evidence="3 7" id="KW-0812">Transmembrane</keyword>
<feature type="transmembrane region" description="Helical" evidence="7">
    <location>
        <begin position="6"/>
        <end position="30"/>
    </location>
</feature>
<evidence type="ECO:0000256" key="5">
    <source>
        <dbReference type="ARBA" id="ARBA00022989"/>
    </source>
</evidence>
<protein>
    <submittedName>
        <fullName evidence="8">LysE family translocator</fullName>
    </submittedName>
</protein>
<feature type="transmembrane region" description="Helical" evidence="7">
    <location>
        <begin position="148"/>
        <end position="174"/>
    </location>
</feature>
<feature type="transmembrane region" description="Helical" evidence="7">
    <location>
        <begin position="186"/>
        <end position="207"/>
    </location>
</feature>
<feature type="transmembrane region" description="Helical" evidence="7">
    <location>
        <begin position="42"/>
        <end position="67"/>
    </location>
</feature>
<dbReference type="PANTHER" id="PTHR30086:SF20">
    <property type="entry name" value="ARGININE EXPORTER PROTEIN ARGO-RELATED"/>
    <property type="match status" value="1"/>
</dbReference>
<feature type="transmembrane region" description="Helical" evidence="7">
    <location>
        <begin position="115"/>
        <end position="136"/>
    </location>
</feature>